<comment type="catalytic activity">
    <reaction evidence="7">
        <text>a fatty acyl-CoA + H2O = a fatty acid + CoA + H(+)</text>
        <dbReference type="Rhea" id="RHEA:16781"/>
        <dbReference type="ChEBI" id="CHEBI:15377"/>
        <dbReference type="ChEBI" id="CHEBI:15378"/>
        <dbReference type="ChEBI" id="CHEBI:28868"/>
        <dbReference type="ChEBI" id="CHEBI:57287"/>
        <dbReference type="ChEBI" id="CHEBI:77636"/>
    </reaction>
</comment>
<accession>A0A655A818</accession>
<dbReference type="GO" id="GO:0044550">
    <property type="term" value="P:secondary metabolite biosynthetic process"/>
    <property type="evidence" value="ECO:0007669"/>
    <property type="project" value="UniProtKB-ARBA"/>
</dbReference>
<evidence type="ECO:0000256" key="2">
    <source>
        <dbReference type="ARBA" id="ARBA00007169"/>
    </source>
</evidence>
<dbReference type="Pfam" id="PF00975">
    <property type="entry name" value="Thioesterase"/>
    <property type="match status" value="1"/>
</dbReference>
<dbReference type="Gene3D" id="3.30.300.30">
    <property type="match status" value="1"/>
</dbReference>
<dbReference type="InterPro" id="IPR001031">
    <property type="entry name" value="Thioesterase"/>
</dbReference>
<dbReference type="InterPro" id="IPR009081">
    <property type="entry name" value="PP-bd_ACP"/>
</dbReference>
<dbReference type="InterPro" id="IPR012223">
    <property type="entry name" value="TEII"/>
</dbReference>
<dbReference type="Proteomes" id="UP000050164">
    <property type="component" value="Unassembled WGS sequence"/>
</dbReference>
<dbReference type="EMBL" id="CNFT01000627">
    <property type="protein sequence ID" value="CKS04738.1"/>
    <property type="molecule type" value="Genomic_DNA"/>
</dbReference>
<dbReference type="Proteomes" id="UP000049023">
    <property type="component" value="Unassembled WGS sequence"/>
</dbReference>
<name>A0A655A818_MYCTX</name>
<comment type="cofactor">
    <cofactor evidence="1">
        <name>pantetheine 4'-phosphate</name>
        <dbReference type="ChEBI" id="CHEBI:47942"/>
    </cofactor>
</comment>
<keyword evidence="10" id="KW-0436">Ligase</keyword>
<evidence type="ECO:0000256" key="3">
    <source>
        <dbReference type="ARBA" id="ARBA00015007"/>
    </source>
</evidence>
<dbReference type="FunFam" id="1.10.1200.10:FF:000016">
    <property type="entry name" value="Non-ribosomal peptide synthase"/>
    <property type="match status" value="1"/>
</dbReference>
<evidence type="ECO:0000313" key="9">
    <source>
        <dbReference type="EMBL" id="CKR94664.1"/>
    </source>
</evidence>
<sequence length="419" mass="45337">MTAESIRQQLADLVPAHMIPRHVTLLDRIPFTDSGKIDRAEVGALLAAEVERSGDRSAPYAAPRTVLQRALRRIVADILGRANDAVGVHDDFFALGGDSVLATQVVAGIRRWLDSPSLMVADMFAARTIAALAQLLTGREANADRLELVAEVYLEIANMTSADVMAALDPIEQPAQPAFKPWVKRFTGTDKPGAVLVFPHAGGAAAAYRWLAKSLVANDVDTFVVQYPQRADRRSHPAADSIEALALELFEAGDWHLTAPLTLFGHCMGAIVAFEFARLAERNGVPVRALWASSGQAPSTVAASGPLPTADRDVLADMVDLGGTDPVLLEDEEFVELLVPAVKADYRALSGYSCPPDVRIRANIHAVGGNRDHRISREMLTSWETHTSGRFTLSHFDGGHFYLNDHLDAVARMVSADVR</sequence>
<evidence type="ECO:0000313" key="11">
    <source>
        <dbReference type="Proteomes" id="UP000049023"/>
    </source>
</evidence>
<dbReference type="PROSITE" id="PS50075">
    <property type="entry name" value="CARRIER"/>
    <property type="match status" value="1"/>
</dbReference>
<dbReference type="EMBL" id="CNFU01000493">
    <property type="protein sequence ID" value="CKR94664.1"/>
    <property type="molecule type" value="Genomic_DNA"/>
</dbReference>
<dbReference type="AlphaFoldDB" id="A0A655A818"/>
<dbReference type="GO" id="GO:0031177">
    <property type="term" value="F:phosphopantetheine binding"/>
    <property type="evidence" value="ECO:0007669"/>
    <property type="project" value="InterPro"/>
</dbReference>
<dbReference type="InterPro" id="IPR006162">
    <property type="entry name" value="Ppantetheine_attach_site"/>
</dbReference>
<dbReference type="SUPFAM" id="SSF53474">
    <property type="entry name" value="alpha/beta-Hydrolases"/>
    <property type="match status" value="1"/>
</dbReference>
<dbReference type="InterPro" id="IPR036736">
    <property type="entry name" value="ACP-like_sf"/>
</dbReference>
<evidence type="ECO:0000256" key="7">
    <source>
        <dbReference type="ARBA" id="ARBA00024293"/>
    </source>
</evidence>
<evidence type="ECO:0000256" key="5">
    <source>
        <dbReference type="ARBA" id="ARBA00022553"/>
    </source>
</evidence>
<dbReference type="SUPFAM" id="SSF56801">
    <property type="entry name" value="Acetyl-CoA synthetase-like"/>
    <property type="match status" value="1"/>
</dbReference>
<keyword evidence="4" id="KW-0596">Phosphopantetheine</keyword>
<evidence type="ECO:0000256" key="1">
    <source>
        <dbReference type="ARBA" id="ARBA00001957"/>
    </source>
</evidence>
<dbReference type="Gene3D" id="1.10.1200.10">
    <property type="entry name" value="ACP-like"/>
    <property type="match status" value="1"/>
</dbReference>
<evidence type="ECO:0000259" key="8">
    <source>
        <dbReference type="PROSITE" id="PS50075"/>
    </source>
</evidence>
<dbReference type="Pfam" id="PF00550">
    <property type="entry name" value="PP-binding"/>
    <property type="match status" value="1"/>
</dbReference>
<evidence type="ECO:0000313" key="10">
    <source>
        <dbReference type="EMBL" id="CKS04738.1"/>
    </source>
</evidence>
<dbReference type="GO" id="GO:0016874">
    <property type="term" value="F:ligase activity"/>
    <property type="evidence" value="ECO:0007669"/>
    <property type="project" value="UniProtKB-KW"/>
</dbReference>
<reference evidence="11 12" key="1">
    <citation type="submission" date="2015-03" db="EMBL/GenBank/DDBJ databases">
        <authorList>
            <consortium name="Pathogen Informatics"/>
        </authorList>
    </citation>
    <scope>NUCLEOTIDE SEQUENCE [LARGE SCALE GENOMIC DNA]</scope>
    <source>
        <strain evidence="10 12">Bir 185</strain>
        <strain evidence="9 11">Bir 187</strain>
    </source>
</reference>
<keyword evidence="5" id="KW-0597">Phosphoprotein</keyword>
<keyword evidence="6" id="KW-0843">Virulence</keyword>
<organism evidence="10 12">
    <name type="scientific">Mycobacterium tuberculosis</name>
    <dbReference type="NCBI Taxonomy" id="1773"/>
    <lineage>
        <taxon>Bacteria</taxon>
        <taxon>Bacillati</taxon>
        <taxon>Actinomycetota</taxon>
        <taxon>Actinomycetes</taxon>
        <taxon>Mycobacteriales</taxon>
        <taxon>Mycobacteriaceae</taxon>
        <taxon>Mycobacterium</taxon>
        <taxon>Mycobacterium tuberculosis complex</taxon>
    </lineage>
</organism>
<dbReference type="SMART" id="SM00823">
    <property type="entry name" value="PKS_PP"/>
    <property type="match status" value="1"/>
</dbReference>
<dbReference type="GO" id="GO:0072330">
    <property type="term" value="P:monocarboxylic acid biosynthetic process"/>
    <property type="evidence" value="ECO:0007669"/>
    <property type="project" value="UniProtKB-ARBA"/>
</dbReference>
<proteinExistence type="inferred from homology"/>
<dbReference type="SUPFAM" id="SSF47336">
    <property type="entry name" value="ACP-like"/>
    <property type="match status" value="1"/>
</dbReference>
<dbReference type="InterPro" id="IPR020806">
    <property type="entry name" value="PKS_PP-bd"/>
</dbReference>
<dbReference type="GO" id="GO:0008610">
    <property type="term" value="P:lipid biosynthetic process"/>
    <property type="evidence" value="ECO:0007669"/>
    <property type="project" value="TreeGrafter"/>
</dbReference>
<comment type="similarity">
    <text evidence="2">Belongs to the thioesterase family.</text>
</comment>
<dbReference type="PROSITE" id="PS00012">
    <property type="entry name" value="PHOSPHOPANTETHEINE"/>
    <property type="match status" value="1"/>
</dbReference>
<dbReference type="FunFam" id="3.40.50.1820:FF:000366">
    <property type="entry name" value="Phenyloxazoline synthase MbtB"/>
    <property type="match status" value="1"/>
</dbReference>
<evidence type="ECO:0000256" key="6">
    <source>
        <dbReference type="ARBA" id="ARBA00023026"/>
    </source>
</evidence>
<evidence type="ECO:0000256" key="4">
    <source>
        <dbReference type="ARBA" id="ARBA00022450"/>
    </source>
</evidence>
<dbReference type="InterPro" id="IPR029058">
    <property type="entry name" value="AB_hydrolase_fold"/>
</dbReference>
<dbReference type="PANTHER" id="PTHR11487">
    <property type="entry name" value="THIOESTERASE"/>
    <property type="match status" value="1"/>
</dbReference>
<protein>
    <recommendedName>
        <fullName evidence="3">Thioesterase TesA</fullName>
    </recommendedName>
</protein>
<dbReference type="Gene3D" id="3.40.50.1820">
    <property type="entry name" value="alpha/beta hydrolase"/>
    <property type="match status" value="1"/>
</dbReference>
<gene>
    <name evidence="10" type="primary">mbtB_2</name>
    <name evidence="9" type="synonym">mbtB_1</name>
    <name evidence="10" type="ORF">ERS027659_02564</name>
    <name evidence="9" type="ORF">ERS027661_02369</name>
</gene>
<evidence type="ECO:0000313" key="12">
    <source>
        <dbReference type="Proteomes" id="UP000050164"/>
    </source>
</evidence>
<dbReference type="InterPro" id="IPR045851">
    <property type="entry name" value="AMP-bd_C_sf"/>
</dbReference>
<feature type="domain" description="Carrier" evidence="8">
    <location>
        <begin position="62"/>
        <end position="140"/>
    </location>
</feature>
<dbReference type="PANTHER" id="PTHR11487:SF0">
    <property type="entry name" value="S-ACYL FATTY ACID SYNTHASE THIOESTERASE, MEDIUM CHAIN"/>
    <property type="match status" value="1"/>
</dbReference>